<name>A0A7W5ZFR3_9BACT</name>
<protein>
    <submittedName>
        <fullName evidence="1">3-methyladenine DNA glycosylase AlkC</fullName>
    </submittedName>
</protein>
<dbReference type="SUPFAM" id="SSF48371">
    <property type="entry name" value="ARM repeat"/>
    <property type="match status" value="1"/>
</dbReference>
<evidence type="ECO:0000313" key="2">
    <source>
        <dbReference type="Proteomes" id="UP000541352"/>
    </source>
</evidence>
<dbReference type="Proteomes" id="UP000541352">
    <property type="component" value="Unassembled WGS sequence"/>
</dbReference>
<dbReference type="RefSeq" id="WP_183971250.1">
    <property type="nucleotide sequence ID" value="NZ_JACIBY010000001.1"/>
</dbReference>
<reference evidence="1 2" key="1">
    <citation type="submission" date="2020-08" db="EMBL/GenBank/DDBJ databases">
        <title>Genomic Encyclopedia of Type Strains, Phase IV (KMG-IV): sequencing the most valuable type-strain genomes for metagenomic binning, comparative biology and taxonomic classification.</title>
        <authorList>
            <person name="Goeker M."/>
        </authorList>
    </citation>
    <scope>NUCLEOTIDE SEQUENCE [LARGE SCALE GENOMIC DNA]</scope>
    <source>
        <strain evidence="1 2">DSM 17976</strain>
    </source>
</reference>
<sequence length="375" mass="43064">MEEKFSLKDHLFNSSKVAFLTRSIANVYPAFEQELFQQEVLQAFPQLELKERIAHIRQCFRKYLPEDYQEATNILLRTLPAPLDETLSDNDFGEFIYAPFSDFVAHYGCTREQLHFSLEAIKEMTKRFSAEFSIRFFINAFPQETLAALLTWANDSNYHVRRLCSEGSRPKLPWAQKIHIAAEDAVPILHRLFADKTRFVTRSVANHLNDIAKIHPELVLTTLKQWQSSGQQTEAEMNFMTKHSLRTLVKMGQPEALRMLGFGNSTNLNLSAVQFDTRVKVGDALSFSFELSSTETKGAVVDYILYFQNKQGVMTSKKVFKLQTLTLHPEAPQTLSKRHVFRPNMTTRQLYAGTHQIDIQVNGAVLASFQFELEV</sequence>
<gene>
    <name evidence="1" type="ORF">FHS57_000490</name>
</gene>
<organism evidence="1 2">
    <name type="scientific">Runella defluvii</name>
    <dbReference type="NCBI Taxonomy" id="370973"/>
    <lineage>
        <taxon>Bacteria</taxon>
        <taxon>Pseudomonadati</taxon>
        <taxon>Bacteroidota</taxon>
        <taxon>Cytophagia</taxon>
        <taxon>Cytophagales</taxon>
        <taxon>Spirosomataceae</taxon>
        <taxon>Runella</taxon>
    </lineage>
</organism>
<evidence type="ECO:0000313" key="1">
    <source>
        <dbReference type="EMBL" id="MBB3836508.1"/>
    </source>
</evidence>
<dbReference type="Pfam" id="PF08713">
    <property type="entry name" value="DNA_alkylation"/>
    <property type="match status" value="1"/>
</dbReference>
<comment type="caution">
    <text evidence="1">The sequence shown here is derived from an EMBL/GenBank/DDBJ whole genome shotgun (WGS) entry which is preliminary data.</text>
</comment>
<dbReference type="Gene3D" id="1.25.40.290">
    <property type="entry name" value="ARM repeat domains"/>
    <property type="match status" value="1"/>
</dbReference>
<proteinExistence type="predicted"/>
<dbReference type="InterPro" id="IPR016024">
    <property type="entry name" value="ARM-type_fold"/>
</dbReference>
<accession>A0A7W5ZFR3</accession>
<dbReference type="InterPro" id="IPR014825">
    <property type="entry name" value="DNA_alkylation"/>
</dbReference>
<keyword evidence="2" id="KW-1185">Reference proteome</keyword>
<dbReference type="EMBL" id="JACIBY010000001">
    <property type="protein sequence ID" value="MBB3836508.1"/>
    <property type="molecule type" value="Genomic_DNA"/>
</dbReference>
<dbReference type="AlphaFoldDB" id="A0A7W5ZFR3"/>